<dbReference type="Proteomes" id="UP000790377">
    <property type="component" value="Unassembled WGS sequence"/>
</dbReference>
<evidence type="ECO:0000313" key="2">
    <source>
        <dbReference type="Proteomes" id="UP000790377"/>
    </source>
</evidence>
<reference evidence="1" key="1">
    <citation type="journal article" date="2021" name="New Phytol.">
        <title>Evolutionary innovations through gain and loss of genes in the ectomycorrhizal Boletales.</title>
        <authorList>
            <person name="Wu G."/>
            <person name="Miyauchi S."/>
            <person name="Morin E."/>
            <person name="Kuo A."/>
            <person name="Drula E."/>
            <person name="Varga T."/>
            <person name="Kohler A."/>
            <person name="Feng B."/>
            <person name="Cao Y."/>
            <person name="Lipzen A."/>
            <person name="Daum C."/>
            <person name="Hundley H."/>
            <person name="Pangilinan J."/>
            <person name="Johnson J."/>
            <person name="Barry K."/>
            <person name="LaButti K."/>
            <person name="Ng V."/>
            <person name="Ahrendt S."/>
            <person name="Min B."/>
            <person name="Choi I.G."/>
            <person name="Park H."/>
            <person name="Plett J.M."/>
            <person name="Magnuson J."/>
            <person name="Spatafora J.W."/>
            <person name="Nagy L.G."/>
            <person name="Henrissat B."/>
            <person name="Grigoriev I.V."/>
            <person name="Yang Z.L."/>
            <person name="Xu J."/>
            <person name="Martin F.M."/>
        </authorList>
    </citation>
    <scope>NUCLEOTIDE SEQUENCE</scope>
    <source>
        <strain evidence="1">ATCC 28755</strain>
    </source>
</reference>
<protein>
    <submittedName>
        <fullName evidence="1">Uncharacterized protein</fullName>
    </submittedName>
</protein>
<organism evidence="1 2">
    <name type="scientific">Hygrophoropsis aurantiaca</name>
    <dbReference type="NCBI Taxonomy" id="72124"/>
    <lineage>
        <taxon>Eukaryota</taxon>
        <taxon>Fungi</taxon>
        <taxon>Dikarya</taxon>
        <taxon>Basidiomycota</taxon>
        <taxon>Agaricomycotina</taxon>
        <taxon>Agaricomycetes</taxon>
        <taxon>Agaricomycetidae</taxon>
        <taxon>Boletales</taxon>
        <taxon>Coniophorineae</taxon>
        <taxon>Hygrophoropsidaceae</taxon>
        <taxon>Hygrophoropsis</taxon>
    </lineage>
</organism>
<accession>A0ACB7ZRT0</accession>
<sequence length="345" mass="38104">MPHRTRFHSSVTFAAPVLSQSLKAHFPTARGSSGYRLFPFLCYICRSRSPQAPQSALPLLLVDRRAGLFVSAFMLAFKYWSIVAQGMFQLREINQMERGMRQYLEWELNVEPATLKEFEDMALVRSYVHSAIDDEDDNALNHHFPFPPAATSETPTPSYGQRYPSPPKPAYLPPPISRSAYMTPPTTPDTPSSSYSAPTSPASSASPPMPPGIEDLLAKIVSASSSPAVLTSKSKMFAFASPSICRASGILTYTLQAKIKTLKYVKQCKNIFNSIPHLKARFPTARGSSGHTLFVSVFMLASKVICDDTYSNKSRSVVAQGMFQLWEIKRMETAIPFSPATTTAL</sequence>
<proteinExistence type="predicted"/>
<gene>
    <name evidence="1" type="ORF">BJ138DRAFT_1107396</name>
</gene>
<evidence type="ECO:0000313" key="1">
    <source>
        <dbReference type="EMBL" id="KAH7903776.1"/>
    </source>
</evidence>
<comment type="caution">
    <text evidence="1">The sequence shown here is derived from an EMBL/GenBank/DDBJ whole genome shotgun (WGS) entry which is preliminary data.</text>
</comment>
<keyword evidence="2" id="KW-1185">Reference proteome</keyword>
<dbReference type="EMBL" id="MU268767">
    <property type="protein sequence ID" value="KAH7903776.1"/>
    <property type="molecule type" value="Genomic_DNA"/>
</dbReference>
<name>A0ACB7ZRT0_9AGAM</name>